<keyword evidence="2" id="KW-1185">Reference proteome</keyword>
<dbReference type="AlphaFoldDB" id="A0A2P6TE30"/>
<dbReference type="EMBL" id="LHPG02000021">
    <property type="protein sequence ID" value="PRW20882.1"/>
    <property type="molecule type" value="Genomic_DNA"/>
</dbReference>
<dbReference type="SUPFAM" id="SSF81301">
    <property type="entry name" value="Nucleotidyltransferase"/>
    <property type="match status" value="1"/>
</dbReference>
<organism evidence="1 2">
    <name type="scientific">Chlorella sorokiniana</name>
    <name type="common">Freshwater green alga</name>
    <dbReference type="NCBI Taxonomy" id="3076"/>
    <lineage>
        <taxon>Eukaryota</taxon>
        <taxon>Viridiplantae</taxon>
        <taxon>Chlorophyta</taxon>
        <taxon>core chlorophytes</taxon>
        <taxon>Trebouxiophyceae</taxon>
        <taxon>Chlorellales</taxon>
        <taxon>Chlorellaceae</taxon>
        <taxon>Chlorella clade</taxon>
        <taxon>Chlorella</taxon>
    </lineage>
</organism>
<dbReference type="Gene3D" id="3.30.460.10">
    <property type="entry name" value="Beta Polymerase, domain 2"/>
    <property type="match status" value="1"/>
</dbReference>
<sequence>MRRDYYGTRFSVDLATFAGQHEDEDPEDEWLGDAIYAVQEGLQEFVDACSPSALGLRNLENGLRALGKALSPTSAAAAGHQQALQCVKAALQGLGAVDPFGSWVSGLHVPGGDLDLSLEGTLHWRSGGGSFSGEADRLTKQAKKAVLKLDRRVVASTWRGSYGWSGEKAFGSAIFSVAEPLDASDNVTRTVRSRANAADIVEAFEDAGQQMLEAMEWHGAASVCLRELFGDSLCYSSGAMSKLNSAYVEPVPIVPMQVPASLHSYVNRGTLPIADTVDHEQPRY</sequence>
<protein>
    <submittedName>
        <fullName evidence="1">DNA polymerase sigma</fullName>
    </submittedName>
</protein>
<dbReference type="Proteomes" id="UP000239899">
    <property type="component" value="Unassembled WGS sequence"/>
</dbReference>
<evidence type="ECO:0000313" key="2">
    <source>
        <dbReference type="Proteomes" id="UP000239899"/>
    </source>
</evidence>
<dbReference type="InterPro" id="IPR043519">
    <property type="entry name" value="NT_sf"/>
</dbReference>
<proteinExistence type="predicted"/>
<name>A0A2P6TE30_CHLSO</name>
<gene>
    <name evidence="1" type="ORF">C2E21_8571</name>
</gene>
<reference evidence="1 2" key="1">
    <citation type="journal article" date="2018" name="Plant J.">
        <title>Genome sequences of Chlorella sorokiniana UTEX 1602 and Micractinium conductrix SAG 241.80: implications to maltose excretion by a green alga.</title>
        <authorList>
            <person name="Arriola M.B."/>
            <person name="Velmurugan N."/>
            <person name="Zhang Y."/>
            <person name="Plunkett M.H."/>
            <person name="Hondzo H."/>
            <person name="Barney B.M."/>
        </authorList>
    </citation>
    <scope>NUCLEOTIDE SEQUENCE [LARGE SCALE GENOMIC DNA]</scope>
    <source>
        <strain evidence="2">UTEX 1602</strain>
    </source>
</reference>
<accession>A0A2P6TE30</accession>
<evidence type="ECO:0000313" key="1">
    <source>
        <dbReference type="EMBL" id="PRW20882.1"/>
    </source>
</evidence>
<comment type="caution">
    <text evidence="1">The sequence shown here is derived from an EMBL/GenBank/DDBJ whole genome shotgun (WGS) entry which is preliminary data.</text>
</comment>